<sequence>MIYIPGGTYQIGTNESIGFKYDFEGPCTKVNIDAFYIDETTVTNQDFDDFVSRTGYITEAEKFGWSYVFKYFLEEKFSFEIKDTPWWIAVEGACWRYPEGPNSNIFDRMDHPVVHVTRNDALAYCKWAGKRLPTEAEWEVAAKGGTQYENYYWGNSLQVNGTHCCNTWQGRFPFHNSHEDGFIGTAPAKTYSPNQYGLYQMIGNVWEWCVNPAKIELQSFQIVSGSDFWREHQIIDDENYAIKGGSFLCHFSYCNRYRMCARNSASAMSSSQNMGFRCVRDIVQ</sequence>
<dbReference type="PANTHER" id="PTHR23150">
    <property type="entry name" value="SULFATASE MODIFYING FACTOR 1, 2"/>
    <property type="match status" value="1"/>
</dbReference>
<name>A0A200I4P7_9ENTE</name>
<evidence type="ECO:0000259" key="1">
    <source>
        <dbReference type="Pfam" id="PF03781"/>
    </source>
</evidence>
<feature type="domain" description="Sulfatase-modifying factor enzyme-like" evidence="1">
    <location>
        <begin position="1"/>
        <end position="280"/>
    </location>
</feature>
<dbReference type="InterPro" id="IPR051043">
    <property type="entry name" value="Sulfatase_Mod_Factor_Kinase"/>
</dbReference>
<protein>
    <recommendedName>
        <fullName evidence="1">Sulfatase-modifying factor enzyme-like domain-containing protein</fullName>
    </recommendedName>
</protein>
<dbReference type="Pfam" id="PF03781">
    <property type="entry name" value="FGE-sulfatase"/>
    <property type="match status" value="1"/>
</dbReference>
<dbReference type="SUPFAM" id="SSF56436">
    <property type="entry name" value="C-type lectin-like"/>
    <property type="match status" value="1"/>
</dbReference>
<dbReference type="Gene3D" id="3.90.1580.10">
    <property type="entry name" value="paralog of FGE (formylglycine-generating enzyme)"/>
    <property type="match status" value="1"/>
</dbReference>
<comment type="caution">
    <text evidence="2">The sequence shown here is derived from an EMBL/GenBank/DDBJ whole genome shotgun (WGS) entry which is preliminary data.</text>
</comment>
<dbReference type="Proteomes" id="UP000196503">
    <property type="component" value="Unassembled WGS sequence"/>
</dbReference>
<dbReference type="GO" id="GO:0120147">
    <property type="term" value="F:formylglycine-generating oxidase activity"/>
    <property type="evidence" value="ECO:0007669"/>
    <property type="project" value="TreeGrafter"/>
</dbReference>
<dbReference type="InterPro" id="IPR042095">
    <property type="entry name" value="SUMF_sf"/>
</dbReference>
<reference evidence="2 3" key="1">
    <citation type="submission" date="2017-05" db="EMBL/GenBank/DDBJ databases">
        <title>The Genome Sequence of Enterococcus faecium 2D5_DIV0622.</title>
        <authorList>
            <consortium name="The Broad Institute Genomics Platform"/>
            <consortium name="The Broad Institute Genomic Center for Infectious Diseases"/>
            <person name="Earl A."/>
            <person name="Manson A."/>
            <person name="Schwartman J."/>
            <person name="Gilmore M."/>
            <person name="Abouelleil A."/>
            <person name="Cao P."/>
            <person name="Chapman S."/>
            <person name="Cusick C."/>
            <person name="Shea T."/>
            <person name="Young S."/>
            <person name="Neafsey D."/>
            <person name="Nusbaum C."/>
            <person name="Birren B."/>
        </authorList>
    </citation>
    <scope>NUCLEOTIDE SEQUENCE [LARGE SCALE GENOMIC DNA]</scope>
    <source>
        <strain evidence="2 3">2D5_DIV0622</strain>
    </source>
</reference>
<evidence type="ECO:0000313" key="2">
    <source>
        <dbReference type="EMBL" id="OUZ19275.1"/>
    </source>
</evidence>
<accession>A0A200I4P7</accession>
<dbReference type="RefSeq" id="WP_087663040.1">
    <property type="nucleotide sequence ID" value="NZ_NIBL01000001.1"/>
</dbReference>
<evidence type="ECO:0000313" key="3">
    <source>
        <dbReference type="Proteomes" id="UP000196503"/>
    </source>
</evidence>
<dbReference type="InterPro" id="IPR016187">
    <property type="entry name" value="CTDL_fold"/>
</dbReference>
<proteinExistence type="predicted"/>
<dbReference type="InterPro" id="IPR005532">
    <property type="entry name" value="SUMF_dom"/>
</dbReference>
<dbReference type="EMBL" id="NIBL01000001">
    <property type="protein sequence ID" value="OUZ19275.1"/>
    <property type="molecule type" value="Genomic_DNA"/>
</dbReference>
<dbReference type="PANTHER" id="PTHR23150:SF19">
    <property type="entry name" value="FORMYLGLYCINE-GENERATING ENZYME"/>
    <property type="match status" value="1"/>
</dbReference>
<organism evidence="2 3">
    <name type="scientific">Enterococcus cecorum</name>
    <dbReference type="NCBI Taxonomy" id="44008"/>
    <lineage>
        <taxon>Bacteria</taxon>
        <taxon>Bacillati</taxon>
        <taxon>Bacillota</taxon>
        <taxon>Bacilli</taxon>
        <taxon>Lactobacillales</taxon>
        <taxon>Enterococcaceae</taxon>
        <taxon>Enterococcus</taxon>
    </lineage>
</organism>
<dbReference type="AlphaFoldDB" id="A0A200I4P7"/>
<gene>
    <name evidence="2" type="ORF">A5869_000924</name>
</gene>